<reference evidence="1" key="2">
    <citation type="submission" date="2020-10" db="EMBL/GenBank/DDBJ databases">
        <title>Mucilaginibacter sp. nov., isolated from soil.</title>
        <authorList>
            <person name="Jeon C.O."/>
        </authorList>
    </citation>
    <scope>NUCLEOTIDE SEQUENCE</scope>
    <source>
        <strain evidence="1">R11</strain>
    </source>
</reference>
<comment type="caution">
    <text evidence="1">The sequence shown here is derived from an EMBL/GenBank/DDBJ whole genome shotgun (WGS) entry which is preliminary data.</text>
</comment>
<dbReference type="Proteomes" id="UP000638732">
    <property type="component" value="Unassembled WGS sequence"/>
</dbReference>
<keyword evidence="2" id="KW-1185">Reference proteome</keyword>
<evidence type="ECO:0000313" key="2">
    <source>
        <dbReference type="Proteomes" id="UP000638732"/>
    </source>
</evidence>
<dbReference type="RefSeq" id="WP_166587884.1">
    <property type="nucleotide sequence ID" value="NZ_WWEO01000045.1"/>
</dbReference>
<name>A0A965ZL10_9SPHI</name>
<sequence length="89" mass="10204">MVTARQDPLNFLNEKPVVSQHNETDIVQSLLYEIVRVKELIGYYEEIPNGVGQLGASILTELVSEAYNSLVNYDTQLMFKYYDLLLNCD</sequence>
<proteinExistence type="predicted"/>
<accession>A0A965ZL10</accession>
<reference evidence="1" key="1">
    <citation type="submission" date="2020-01" db="EMBL/GenBank/DDBJ databases">
        <authorList>
            <person name="Seo Y.L."/>
        </authorList>
    </citation>
    <scope>NUCLEOTIDE SEQUENCE</scope>
    <source>
        <strain evidence="1">R11</strain>
    </source>
</reference>
<dbReference type="AlphaFoldDB" id="A0A965ZL10"/>
<protein>
    <submittedName>
        <fullName evidence="1">Uncharacterized protein</fullName>
    </submittedName>
</protein>
<dbReference type="EMBL" id="WWEO01000045">
    <property type="protein sequence ID" value="NCD71909.1"/>
    <property type="molecule type" value="Genomic_DNA"/>
</dbReference>
<gene>
    <name evidence="1" type="ORF">GSY63_21280</name>
</gene>
<evidence type="ECO:0000313" key="1">
    <source>
        <dbReference type="EMBL" id="NCD71909.1"/>
    </source>
</evidence>
<organism evidence="1 2">
    <name type="scientific">Mucilaginibacter agri</name>
    <dbReference type="NCBI Taxonomy" id="2695265"/>
    <lineage>
        <taxon>Bacteria</taxon>
        <taxon>Pseudomonadati</taxon>
        <taxon>Bacteroidota</taxon>
        <taxon>Sphingobacteriia</taxon>
        <taxon>Sphingobacteriales</taxon>
        <taxon>Sphingobacteriaceae</taxon>
        <taxon>Mucilaginibacter</taxon>
    </lineage>
</organism>